<dbReference type="InterPro" id="IPR027417">
    <property type="entry name" value="P-loop_NTPase"/>
</dbReference>
<dbReference type="CDD" id="cd02042">
    <property type="entry name" value="ParAB_family"/>
    <property type="match status" value="1"/>
</dbReference>
<evidence type="ECO:0000313" key="4">
    <source>
        <dbReference type="Proteomes" id="UP000005808"/>
    </source>
</evidence>
<organism evidence="3 4">
    <name type="scientific">Cupriavidus basilensis OR16</name>
    <dbReference type="NCBI Taxonomy" id="1127483"/>
    <lineage>
        <taxon>Bacteria</taxon>
        <taxon>Pseudomonadati</taxon>
        <taxon>Pseudomonadota</taxon>
        <taxon>Betaproteobacteria</taxon>
        <taxon>Burkholderiales</taxon>
        <taxon>Burkholderiaceae</taxon>
        <taxon>Cupriavidus</taxon>
    </lineage>
</organism>
<dbReference type="Pfam" id="PF13614">
    <property type="entry name" value="AAA_31"/>
    <property type="match status" value="1"/>
</dbReference>
<name>H1SBS8_9BURK</name>
<dbReference type="InterPro" id="IPR025669">
    <property type="entry name" value="AAA_dom"/>
</dbReference>
<evidence type="ECO:0000256" key="1">
    <source>
        <dbReference type="SAM" id="MobiDB-lite"/>
    </source>
</evidence>
<accession>H1SBS8</accession>
<dbReference type="EMBL" id="AHJE01000076">
    <property type="protein sequence ID" value="EHP39985.1"/>
    <property type="molecule type" value="Genomic_DNA"/>
</dbReference>
<dbReference type="SUPFAM" id="SSF52540">
    <property type="entry name" value="P-loop containing nucleoside triphosphate hydrolases"/>
    <property type="match status" value="1"/>
</dbReference>
<dbReference type="Gene3D" id="3.40.50.300">
    <property type="entry name" value="P-loop containing nucleotide triphosphate hydrolases"/>
    <property type="match status" value="1"/>
</dbReference>
<reference evidence="3 4" key="1">
    <citation type="journal article" date="2012" name="J. Bacteriol.">
        <title>De Novo Genome Project of Cupriavidus basilensis OR16.</title>
        <authorList>
            <person name="Cserhati M."/>
            <person name="Kriszt B."/>
            <person name="Szoboszlay S."/>
            <person name="Toth A."/>
            <person name="Szabo I."/>
            <person name="Tancsics A."/>
            <person name="Nagy I."/>
            <person name="Horvath B."/>
            <person name="Nagy I."/>
            <person name="Kukolya J."/>
        </authorList>
    </citation>
    <scope>NUCLEOTIDE SEQUENCE [LARGE SCALE GENOMIC DNA]</scope>
    <source>
        <strain evidence="3 4">OR16</strain>
    </source>
</reference>
<protein>
    <submittedName>
        <fullName evidence="3">Cobyrinic acid a,c-diamide synthase</fullName>
    </submittedName>
</protein>
<dbReference type="PANTHER" id="PTHR13696">
    <property type="entry name" value="P-LOOP CONTAINING NUCLEOSIDE TRIPHOSPHATE HYDROLASE"/>
    <property type="match status" value="1"/>
</dbReference>
<feature type="region of interest" description="Disordered" evidence="1">
    <location>
        <begin position="263"/>
        <end position="294"/>
    </location>
</feature>
<evidence type="ECO:0000259" key="2">
    <source>
        <dbReference type="Pfam" id="PF13614"/>
    </source>
</evidence>
<dbReference type="OrthoDB" id="9785810at2"/>
<sequence>MRRVVFNQKGGVGKSTIVCNLAAISASEGLRTLVIDLDAQGNSSQYLLGAHAAEATPTVADFFETALTYSFKPLDVTAFIHATPFENLDVMPAHPELDTLHGKLESRYKIYKLRDSLKELEASYDAIYIDTPPALNFYTRSALIAVERCLIPFDCDDFSRRALYTLLDNVKEIQHDHNADLEVEGIVINQFQPRATLPLQLVEELVSEGLPVLNSRLSSSVKIRESHQHAMPMIHLDPRHKLALEYLALHRELGVVRSWVQKPSPLKESTTSPHPPIPNKPFATLPPKQSSRRQ</sequence>
<gene>
    <name evidence="3" type="ORF">OR16_28229</name>
</gene>
<dbReference type="PATRIC" id="fig|1127483.3.peg.5633"/>
<comment type="caution">
    <text evidence="3">The sequence shown here is derived from an EMBL/GenBank/DDBJ whole genome shotgun (WGS) entry which is preliminary data.</text>
</comment>
<dbReference type="Proteomes" id="UP000005808">
    <property type="component" value="Unassembled WGS sequence"/>
</dbReference>
<dbReference type="AlphaFoldDB" id="H1SBS8"/>
<dbReference type="InterPro" id="IPR050678">
    <property type="entry name" value="DNA_Partitioning_ATPase"/>
</dbReference>
<proteinExistence type="predicted"/>
<feature type="domain" description="AAA" evidence="2">
    <location>
        <begin position="5"/>
        <end position="183"/>
    </location>
</feature>
<dbReference type="PANTHER" id="PTHR13696:SF52">
    <property type="entry name" value="PARA FAMILY PROTEIN CT_582"/>
    <property type="match status" value="1"/>
</dbReference>
<evidence type="ECO:0000313" key="3">
    <source>
        <dbReference type="EMBL" id="EHP39985.1"/>
    </source>
</evidence>